<name>A0ABP6T2D6_9ACTN</name>
<dbReference type="InterPro" id="IPR026579">
    <property type="entry name" value="FtsQ"/>
</dbReference>
<accession>A0ABP6T2D6</accession>
<dbReference type="Pfam" id="PF08478">
    <property type="entry name" value="POTRA_1"/>
    <property type="match status" value="1"/>
</dbReference>
<organism evidence="10 11">
    <name type="scientific">Cryptosporangium minutisporangium</name>
    <dbReference type="NCBI Taxonomy" id="113569"/>
    <lineage>
        <taxon>Bacteria</taxon>
        <taxon>Bacillati</taxon>
        <taxon>Actinomycetota</taxon>
        <taxon>Actinomycetes</taxon>
        <taxon>Cryptosporangiales</taxon>
        <taxon>Cryptosporangiaceae</taxon>
        <taxon>Cryptosporangium</taxon>
    </lineage>
</organism>
<protein>
    <recommendedName>
        <fullName evidence="8">Cell division protein FtsQ</fullName>
    </recommendedName>
</protein>
<dbReference type="InterPro" id="IPR050487">
    <property type="entry name" value="FtsQ_DivIB"/>
</dbReference>
<evidence type="ECO:0000256" key="3">
    <source>
        <dbReference type="ARBA" id="ARBA00022618"/>
    </source>
</evidence>
<proteinExistence type="inferred from homology"/>
<keyword evidence="4 8" id="KW-0812">Transmembrane</keyword>
<comment type="function">
    <text evidence="8">Essential cell division protein.</text>
</comment>
<evidence type="ECO:0000256" key="1">
    <source>
        <dbReference type="ARBA" id="ARBA00004370"/>
    </source>
</evidence>
<evidence type="ECO:0000259" key="9">
    <source>
        <dbReference type="PROSITE" id="PS51779"/>
    </source>
</evidence>
<dbReference type="Pfam" id="PF03799">
    <property type="entry name" value="FtsQ_DivIB_C"/>
    <property type="match status" value="1"/>
</dbReference>
<dbReference type="InterPro" id="IPR005548">
    <property type="entry name" value="Cell_div_FtsQ/DivIB_C"/>
</dbReference>
<keyword evidence="2 8" id="KW-1003">Cell membrane</keyword>
<dbReference type="PANTHER" id="PTHR37820">
    <property type="entry name" value="CELL DIVISION PROTEIN DIVIB"/>
    <property type="match status" value="1"/>
</dbReference>
<evidence type="ECO:0000313" key="11">
    <source>
        <dbReference type="Proteomes" id="UP001501676"/>
    </source>
</evidence>
<gene>
    <name evidence="8" type="primary">ftsQ</name>
    <name evidence="10" type="ORF">GCM10020369_41950</name>
</gene>
<feature type="domain" description="POTRA" evidence="9">
    <location>
        <begin position="72"/>
        <end position="140"/>
    </location>
</feature>
<keyword evidence="6 8" id="KW-0472">Membrane</keyword>
<sequence length="263" mass="27787">MARTPTNGKSDRPARRWRLRRDAVNRSARTGGRRAFRKGRRGLRAVAPYALVAGVVVVSSVAVWALLGSALLGVRTISVRGERTVTTEQVARAAAIPVGTPLARLDTAAAAARIGKLPAVASVQVRRAWPNTVVVTIVERTAVAVAARGVGYVLVDAEGYPFRAVASRPAGLPLIRVPDPEAGDPATRAALTVASALTPQLRELVSVVVAVTPQRVEVRLTDKRVVFWGGPDDSPRKAKIATALLGESGKRIDVSAPDVVTVR</sequence>
<comment type="subcellular location">
    <subcellularLocation>
        <location evidence="8">Cell membrane</location>
        <topology evidence="8">Single-pass type II membrane protein</topology>
    </subcellularLocation>
    <subcellularLocation>
        <location evidence="1">Membrane</location>
    </subcellularLocation>
    <text evidence="8">Localizes to the division septum.</text>
</comment>
<dbReference type="InterPro" id="IPR013685">
    <property type="entry name" value="POTRA_FtsQ_type"/>
</dbReference>
<dbReference type="HAMAP" id="MF_00911">
    <property type="entry name" value="FtsQ_subfam"/>
    <property type="match status" value="1"/>
</dbReference>
<evidence type="ECO:0000256" key="5">
    <source>
        <dbReference type="ARBA" id="ARBA00022989"/>
    </source>
</evidence>
<keyword evidence="11" id="KW-1185">Reference proteome</keyword>
<evidence type="ECO:0000256" key="7">
    <source>
        <dbReference type="ARBA" id="ARBA00023306"/>
    </source>
</evidence>
<keyword evidence="3 8" id="KW-0132">Cell division</keyword>
<dbReference type="Gene3D" id="3.10.20.310">
    <property type="entry name" value="membrane protein fhac"/>
    <property type="match status" value="1"/>
</dbReference>
<comment type="caution">
    <text evidence="10">The sequence shown here is derived from an EMBL/GenBank/DDBJ whole genome shotgun (WGS) entry which is preliminary data.</text>
</comment>
<evidence type="ECO:0000313" key="10">
    <source>
        <dbReference type="EMBL" id="GAA3389921.1"/>
    </source>
</evidence>
<evidence type="ECO:0000256" key="8">
    <source>
        <dbReference type="HAMAP-Rule" id="MF_00911"/>
    </source>
</evidence>
<keyword evidence="5 8" id="KW-1133">Transmembrane helix</keyword>
<comment type="similarity">
    <text evidence="8">Belongs to the FtsQ/DivIB family. FtsQ subfamily.</text>
</comment>
<dbReference type="PROSITE" id="PS51779">
    <property type="entry name" value="POTRA"/>
    <property type="match status" value="1"/>
</dbReference>
<feature type="transmembrane region" description="Helical" evidence="8">
    <location>
        <begin position="46"/>
        <end position="67"/>
    </location>
</feature>
<evidence type="ECO:0000256" key="2">
    <source>
        <dbReference type="ARBA" id="ARBA00022475"/>
    </source>
</evidence>
<dbReference type="PANTHER" id="PTHR37820:SF1">
    <property type="entry name" value="CELL DIVISION PROTEIN FTSQ"/>
    <property type="match status" value="1"/>
</dbReference>
<dbReference type="Proteomes" id="UP001501676">
    <property type="component" value="Unassembled WGS sequence"/>
</dbReference>
<reference evidence="11" key="1">
    <citation type="journal article" date="2019" name="Int. J. Syst. Evol. Microbiol.">
        <title>The Global Catalogue of Microorganisms (GCM) 10K type strain sequencing project: providing services to taxonomists for standard genome sequencing and annotation.</title>
        <authorList>
            <consortium name="The Broad Institute Genomics Platform"/>
            <consortium name="The Broad Institute Genome Sequencing Center for Infectious Disease"/>
            <person name="Wu L."/>
            <person name="Ma J."/>
        </authorList>
    </citation>
    <scope>NUCLEOTIDE SEQUENCE [LARGE SCALE GENOMIC DNA]</scope>
    <source>
        <strain evidence="11">JCM 9458</strain>
    </source>
</reference>
<evidence type="ECO:0000256" key="6">
    <source>
        <dbReference type="ARBA" id="ARBA00023136"/>
    </source>
</evidence>
<dbReference type="EMBL" id="BAAAYN010000026">
    <property type="protein sequence ID" value="GAA3389921.1"/>
    <property type="molecule type" value="Genomic_DNA"/>
</dbReference>
<keyword evidence="7 8" id="KW-0131">Cell cycle</keyword>
<dbReference type="RefSeq" id="WP_345729863.1">
    <property type="nucleotide sequence ID" value="NZ_BAAAYN010000026.1"/>
</dbReference>
<evidence type="ECO:0000256" key="4">
    <source>
        <dbReference type="ARBA" id="ARBA00022692"/>
    </source>
</evidence>
<dbReference type="InterPro" id="IPR034746">
    <property type="entry name" value="POTRA"/>
</dbReference>